<dbReference type="Gene3D" id="3.90.25.10">
    <property type="entry name" value="UDP-galactose 4-epimerase, domain 1"/>
    <property type="match status" value="1"/>
</dbReference>
<protein>
    <recommendedName>
        <fullName evidence="6">NmrA-like domain-containing protein</fullName>
    </recommendedName>
</protein>
<evidence type="ECO:0000256" key="2">
    <source>
        <dbReference type="ARBA" id="ARBA00022857"/>
    </source>
</evidence>
<dbReference type="GO" id="GO:0016491">
    <property type="term" value="F:oxidoreductase activity"/>
    <property type="evidence" value="ECO:0007669"/>
    <property type="project" value="UniProtKB-KW"/>
</dbReference>
<proteinExistence type="inferred from homology"/>
<organism evidence="4 5">
    <name type="scientific">Colletotrichum karsti</name>
    <dbReference type="NCBI Taxonomy" id="1095194"/>
    <lineage>
        <taxon>Eukaryota</taxon>
        <taxon>Fungi</taxon>
        <taxon>Dikarya</taxon>
        <taxon>Ascomycota</taxon>
        <taxon>Pezizomycotina</taxon>
        <taxon>Sordariomycetes</taxon>
        <taxon>Hypocreomycetidae</taxon>
        <taxon>Glomerellales</taxon>
        <taxon>Glomerellaceae</taxon>
        <taxon>Colletotrichum</taxon>
        <taxon>Colletotrichum boninense species complex</taxon>
    </lineage>
</organism>
<name>A0A9P6HVX2_9PEZI</name>
<accession>A0A9P6HVX2</accession>
<sequence>MIRVAVAGGATGLGKTIVDTIQATTQHECIILSRKSGGELGVVGIDYSNVGSIRNVLEKHKIQVVISTIGVYTEQHYTSQLNLIEAADLSATTTRFIPSEFGIALQSQHADRSPSFPFKLKTIERLEKGGLEYTLVHTGLFLDYLAWPVVPSDLEIQSLIVNLRRNRAVIPGSGNTHIAWAHTRDVASFTVALLDFKDWDKRYFSFADRLTPRELVQLCEKIKGVKFEVTYDKKEDLEEGRCTLLPHPTIDDFKHTRFDQIDAFTSYMAKLGSIIDDGLTDLGTESSFKRICPEIAPLTARQVISQWVASNGAV</sequence>
<dbReference type="GeneID" id="62169070"/>
<reference evidence="4" key="2">
    <citation type="submission" date="2020-11" db="EMBL/GenBank/DDBJ databases">
        <title>Whole genome sequencing of Colletotrichum sp.</title>
        <authorList>
            <person name="Li H."/>
        </authorList>
    </citation>
    <scope>NUCLEOTIDE SEQUENCE</scope>
    <source>
        <strain evidence="4">CkLH20</strain>
    </source>
</reference>
<evidence type="ECO:0000313" key="5">
    <source>
        <dbReference type="Proteomes" id="UP000781932"/>
    </source>
</evidence>
<dbReference type="InterPro" id="IPR051609">
    <property type="entry name" value="NmrA/Isoflavone_reductase-like"/>
</dbReference>
<comment type="similarity">
    <text evidence="1">Belongs to the NmrA-type oxidoreductase family. Isoflavone reductase subfamily.</text>
</comment>
<dbReference type="RefSeq" id="XP_038738702.1">
    <property type="nucleotide sequence ID" value="XM_038895996.1"/>
</dbReference>
<keyword evidence="3" id="KW-0560">Oxidoreductase</keyword>
<evidence type="ECO:0000256" key="3">
    <source>
        <dbReference type="ARBA" id="ARBA00023002"/>
    </source>
</evidence>
<reference evidence="4" key="1">
    <citation type="submission" date="2020-03" db="EMBL/GenBank/DDBJ databases">
        <authorList>
            <person name="He L."/>
        </authorList>
    </citation>
    <scope>NUCLEOTIDE SEQUENCE</scope>
    <source>
        <strain evidence="4">CkLH20</strain>
    </source>
</reference>
<dbReference type="PANTHER" id="PTHR47706:SF4">
    <property type="entry name" value="NMRA-LIKE DOMAIN-CONTAINING PROTEIN"/>
    <property type="match status" value="1"/>
</dbReference>
<dbReference type="EMBL" id="JAATWM020000084">
    <property type="protein sequence ID" value="KAF9869241.1"/>
    <property type="molecule type" value="Genomic_DNA"/>
</dbReference>
<dbReference type="OrthoDB" id="419598at2759"/>
<dbReference type="SUPFAM" id="SSF51735">
    <property type="entry name" value="NAD(P)-binding Rossmann-fold domains"/>
    <property type="match status" value="1"/>
</dbReference>
<evidence type="ECO:0008006" key="6">
    <source>
        <dbReference type="Google" id="ProtNLM"/>
    </source>
</evidence>
<comment type="caution">
    <text evidence="4">The sequence shown here is derived from an EMBL/GenBank/DDBJ whole genome shotgun (WGS) entry which is preliminary data.</text>
</comment>
<evidence type="ECO:0000313" key="4">
    <source>
        <dbReference type="EMBL" id="KAF9869241.1"/>
    </source>
</evidence>
<keyword evidence="2" id="KW-0521">NADP</keyword>
<keyword evidence="5" id="KW-1185">Reference proteome</keyword>
<dbReference type="AlphaFoldDB" id="A0A9P6HVX2"/>
<dbReference type="Gene3D" id="3.40.50.720">
    <property type="entry name" value="NAD(P)-binding Rossmann-like Domain"/>
    <property type="match status" value="1"/>
</dbReference>
<dbReference type="PANTHER" id="PTHR47706">
    <property type="entry name" value="NMRA-LIKE FAMILY PROTEIN"/>
    <property type="match status" value="1"/>
</dbReference>
<evidence type="ECO:0000256" key="1">
    <source>
        <dbReference type="ARBA" id="ARBA00005725"/>
    </source>
</evidence>
<gene>
    <name evidence="4" type="ORF">CkaCkLH20_13286</name>
</gene>
<dbReference type="Proteomes" id="UP000781932">
    <property type="component" value="Unassembled WGS sequence"/>
</dbReference>
<dbReference type="InterPro" id="IPR036291">
    <property type="entry name" value="NAD(P)-bd_dom_sf"/>
</dbReference>